<dbReference type="OrthoDB" id="94875at2759"/>
<comment type="caution">
    <text evidence="2">The sequence shown here is derived from an EMBL/GenBank/DDBJ whole genome shotgun (WGS) entry which is preliminary data.</text>
</comment>
<proteinExistence type="predicted"/>
<sequence length="129" mass="14217">MYFHRRFGHLNYDGIERLARDPANGIELTDHTRQNCFSCAEGMQGKSAQPQQNSGRNAPIGVVGGVIYSDLKGPITPMDRNMNMYIVHLLTTSRTTAGYLPPQPKTKSPKSFNPLWHSSSAGSTCESTC</sequence>
<dbReference type="Proteomes" id="UP001165121">
    <property type="component" value="Unassembled WGS sequence"/>
</dbReference>
<dbReference type="AlphaFoldDB" id="A0A9W6XG74"/>
<dbReference type="EMBL" id="BSXT01001044">
    <property type="protein sequence ID" value="GMF37862.1"/>
    <property type="molecule type" value="Genomic_DNA"/>
</dbReference>
<accession>A0A9W6XG74</accession>
<name>A0A9W6XG74_9STRA</name>
<feature type="region of interest" description="Disordered" evidence="1">
    <location>
        <begin position="97"/>
        <end position="129"/>
    </location>
</feature>
<keyword evidence="3" id="KW-1185">Reference proteome</keyword>
<protein>
    <submittedName>
        <fullName evidence="2">Unnamed protein product</fullName>
    </submittedName>
</protein>
<feature type="compositionally biased region" description="Polar residues" evidence="1">
    <location>
        <begin position="105"/>
        <end position="129"/>
    </location>
</feature>
<gene>
    <name evidence="2" type="ORF">Pfra01_001073700</name>
</gene>
<reference evidence="2" key="1">
    <citation type="submission" date="2023-04" db="EMBL/GenBank/DDBJ databases">
        <title>Phytophthora fragariaefolia NBRC 109709.</title>
        <authorList>
            <person name="Ichikawa N."/>
            <person name="Sato H."/>
            <person name="Tonouchi N."/>
        </authorList>
    </citation>
    <scope>NUCLEOTIDE SEQUENCE</scope>
    <source>
        <strain evidence="2">NBRC 109709</strain>
    </source>
</reference>
<evidence type="ECO:0000313" key="2">
    <source>
        <dbReference type="EMBL" id="GMF37862.1"/>
    </source>
</evidence>
<evidence type="ECO:0000313" key="3">
    <source>
        <dbReference type="Proteomes" id="UP001165121"/>
    </source>
</evidence>
<evidence type="ECO:0000256" key="1">
    <source>
        <dbReference type="SAM" id="MobiDB-lite"/>
    </source>
</evidence>
<organism evidence="2 3">
    <name type="scientific">Phytophthora fragariaefolia</name>
    <dbReference type="NCBI Taxonomy" id="1490495"/>
    <lineage>
        <taxon>Eukaryota</taxon>
        <taxon>Sar</taxon>
        <taxon>Stramenopiles</taxon>
        <taxon>Oomycota</taxon>
        <taxon>Peronosporomycetes</taxon>
        <taxon>Peronosporales</taxon>
        <taxon>Peronosporaceae</taxon>
        <taxon>Phytophthora</taxon>
    </lineage>
</organism>